<feature type="compositionally biased region" description="Polar residues" evidence="1">
    <location>
        <begin position="472"/>
        <end position="484"/>
    </location>
</feature>
<feature type="transmembrane region" description="Helical" evidence="2">
    <location>
        <begin position="270"/>
        <end position="291"/>
    </location>
</feature>
<feature type="transmembrane region" description="Helical" evidence="2">
    <location>
        <begin position="303"/>
        <end position="323"/>
    </location>
</feature>
<evidence type="ECO:0000313" key="4">
    <source>
        <dbReference type="Proteomes" id="UP000198287"/>
    </source>
</evidence>
<organism evidence="3 4">
    <name type="scientific">Folsomia candida</name>
    <name type="common">Springtail</name>
    <dbReference type="NCBI Taxonomy" id="158441"/>
    <lineage>
        <taxon>Eukaryota</taxon>
        <taxon>Metazoa</taxon>
        <taxon>Ecdysozoa</taxon>
        <taxon>Arthropoda</taxon>
        <taxon>Hexapoda</taxon>
        <taxon>Collembola</taxon>
        <taxon>Entomobryomorpha</taxon>
        <taxon>Isotomoidea</taxon>
        <taxon>Isotomidae</taxon>
        <taxon>Proisotominae</taxon>
        <taxon>Folsomia</taxon>
    </lineage>
</organism>
<reference evidence="3 4" key="1">
    <citation type="submission" date="2015-12" db="EMBL/GenBank/DDBJ databases">
        <title>The genome of Folsomia candida.</title>
        <authorList>
            <person name="Faddeeva A."/>
            <person name="Derks M.F."/>
            <person name="Anvar Y."/>
            <person name="Smit S."/>
            <person name="Van Straalen N."/>
            <person name="Roelofs D."/>
        </authorList>
    </citation>
    <scope>NUCLEOTIDE SEQUENCE [LARGE SCALE GENOMIC DNA]</scope>
    <source>
        <strain evidence="3 4">VU population</strain>
        <tissue evidence="3">Whole body</tissue>
    </source>
</reference>
<proteinExistence type="predicted"/>
<dbReference type="AlphaFoldDB" id="A0A226D256"/>
<feature type="region of interest" description="Disordered" evidence="1">
    <location>
        <begin position="468"/>
        <end position="496"/>
    </location>
</feature>
<sequence length="496" mass="56822">MPKSKRKVPLISTQLLEVYSSTFDTPFFEQRPIAWSASKERFTIRDPLSCKWYWFNVFFVCIGMNGSFTVAILTRQMINDDENSTWMGIMFPLFGFMMAGVFDFMLLTTYYAQDVGYLLVNLIRLERRILRESLPHIRNSVSRHRNLILSLKAQTRPVIIFAIFFSALGVILKMCPHGFLLDQWYEQYLATHPIARWTLRFLSFLTMTIATIEMVQMTAMLVAFVTTLIFTWERIENLTSQLPTETGSQFASVVTNFRQLHVISKVGRDYLMCISLIMEFVVSVMASGLTYVTIKLYGKMPTVAWLMASYVVVVIFCVTYFLLRALEGVNTKCVEGLGNLRGARVRNTLERRMVNAVPVFAIPCGLPGYKLFQVEDGYKLDFYAKVSKIKTDQSPRKSKISRGKKSKPEEPCTAPRDFINNHENGIDLNADIPPPNFVTFKFNVDDKEPFPFPPVEEAGLDPLAFHEDETFDNNPIADNNQEIQGNELRRMTVNSG</sequence>
<evidence type="ECO:0000256" key="2">
    <source>
        <dbReference type="SAM" id="Phobius"/>
    </source>
</evidence>
<gene>
    <name evidence="3" type="ORF">Fcan01_25481</name>
</gene>
<keyword evidence="2" id="KW-0812">Transmembrane</keyword>
<evidence type="ECO:0000313" key="3">
    <source>
        <dbReference type="EMBL" id="OXA39672.1"/>
    </source>
</evidence>
<accession>A0A226D256</accession>
<keyword evidence="2" id="KW-0472">Membrane</keyword>
<feature type="compositionally biased region" description="Basic residues" evidence="1">
    <location>
        <begin position="396"/>
        <end position="405"/>
    </location>
</feature>
<dbReference type="Proteomes" id="UP000198287">
    <property type="component" value="Unassembled WGS sequence"/>
</dbReference>
<keyword evidence="2" id="KW-1133">Transmembrane helix</keyword>
<dbReference type="EMBL" id="LNIX01000037">
    <property type="protein sequence ID" value="OXA39672.1"/>
    <property type="molecule type" value="Genomic_DNA"/>
</dbReference>
<feature type="region of interest" description="Disordered" evidence="1">
    <location>
        <begin position="394"/>
        <end position="416"/>
    </location>
</feature>
<comment type="caution">
    <text evidence="3">The sequence shown here is derived from an EMBL/GenBank/DDBJ whole genome shotgun (WGS) entry which is preliminary data.</text>
</comment>
<keyword evidence="4" id="KW-1185">Reference proteome</keyword>
<protein>
    <submittedName>
        <fullName evidence="3">Uncharacterized protein</fullName>
    </submittedName>
</protein>
<feature type="transmembrane region" description="Helical" evidence="2">
    <location>
        <begin position="158"/>
        <end position="181"/>
    </location>
</feature>
<name>A0A226D256_FOLCA</name>
<feature type="transmembrane region" description="Helical" evidence="2">
    <location>
        <begin position="201"/>
        <end position="230"/>
    </location>
</feature>
<feature type="transmembrane region" description="Helical" evidence="2">
    <location>
        <begin position="85"/>
        <end position="102"/>
    </location>
</feature>
<feature type="transmembrane region" description="Helical" evidence="2">
    <location>
        <begin position="52"/>
        <end position="73"/>
    </location>
</feature>
<evidence type="ECO:0000256" key="1">
    <source>
        <dbReference type="SAM" id="MobiDB-lite"/>
    </source>
</evidence>